<dbReference type="SMART" id="SM00369">
    <property type="entry name" value="LRR_TYP"/>
    <property type="match status" value="4"/>
</dbReference>
<evidence type="ECO:0000313" key="7">
    <source>
        <dbReference type="Proteomes" id="UP001165090"/>
    </source>
</evidence>
<reference evidence="6 7" key="1">
    <citation type="journal article" date="2023" name="IScience">
        <title>Expanded male sex-determining region conserved during the evolution of homothallism in the green alga Volvox.</title>
        <authorList>
            <person name="Yamamoto K."/>
            <person name="Matsuzaki R."/>
            <person name="Mahakham W."/>
            <person name="Heman W."/>
            <person name="Sekimoto H."/>
            <person name="Kawachi M."/>
            <person name="Minakuchi Y."/>
            <person name="Toyoda A."/>
            <person name="Nozaki H."/>
        </authorList>
    </citation>
    <scope>NUCLEOTIDE SEQUENCE [LARGE SCALE GENOMIC DNA]</scope>
    <source>
        <strain evidence="6 7">NIES-4468</strain>
    </source>
</reference>
<proteinExistence type="predicted"/>
<keyword evidence="2" id="KW-0433">Leucine-rich repeat</keyword>
<gene>
    <name evidence="6" type="ORF">VaNZ11_000223</name>
</gene>
<dbReference type="EMBL" id="BSDZ01000003">
    <property type="protein sequence ID" value="GLI58492.1"/>
    <property type="molecule type" value="Genomic_DNA"/>
</dbReference>
<evidence type="ECO:0000256" key="4">
    <source>
        <dbReference type="SAM" id="Coils"/>
    </source>
</evidence>
<feature type="region of interest" description="Disordered" evidence="5">
    <location>
        <begin position="225"/>
        <end position="314"/>
    </location>
</feature>
<feature type="compositionally biased region" description="Basic and acidic residues" evidence="5">
    <location>
        <begin position="303"/>
        <end position="314"/>
    </location>
</feature>
<feature type="region of interest" description="Disordered" evidence="5">
    <location>
        <begin position="921"/>
        <end position="953"/>
    </location>
</feature>
<dbReference type="InterPro" id="IPR032675">
    <property type="entry name" value="LRR_dom_sf"/>
</dbReference>
<keyword evidence="4" id="KW-0175">Coiled coil</keyword>
<evidence type="ECO:0000313" key="6">
    <source>
        <dbReference type="EMBL" id="GLI58492.1"/>
    </source>
</evidence>
<feature type="coiled-coil region" evidence="4">
    <location>
        <begin position="471"/>
        <end position="533"/>
    </location>
</feature>
<comment type="caution">
    <text evidence="6">The sequence shown here is derived from an EMBL/GenBank/DDBJ whole genome shotgun (WGS) entry which is preliminary data.</text>
</comment>
<dbReference type="Gene3D" id="3.80.10.10">
    <property type="entry name" value="Ribonuclease Inhibitor"/>
    <property type="match status" value="2"/>
</dbReference>
<dbReference type="PANTHER" id="PTHR15454:SF56">
    <property type="entry name" value="PROTEIN PHOSPHATASE 1 REGULATORY SUBUNIT 7-RELATED"/>
    <property type="match status" value="1"/>
</dbReference>
<feature type="coiled-coil region" evidence="4">
    <location>
        <begin position="1045"/>
        <end position="1114"/>
    </location>
</feature>
<dbReference type="InterPro" id="IPR001611">
    <property type="entry name" value="Leu-rich_rpt"/>
</dbReference>
<feature type="region of interest" description="Disordered" evidence="5">
    <location>
        <begin position="326"/>
        <end position="380"/>
    </location>
</feature>
<dbReference type="SMART" id="SM00365">
    <property type="entry name" value="LRR_SD22"/>
    <property type="match status" value="3"/>
</dbReference>
<dbReference type="PROSITE" id="PS51450">
    <property type="entry name" value="LRR"/>
    <property type="match status" value="4"/>
</dbReference>
<accession>A0ABQ5RN93</accession>
<evidence type="ECO:0000256" key="3">
    <source>
        <dbReference type="ARBA" id="ARBA00022737"/>
    </source>
</evidence>
<comment type="subcellular location">
    <subcellularLocation>
        <location evidence="1">Cytoplasm</location>
        <location evidence="1">Cytoskeleton</location>
        <location evidence="1">Cilium axoneme</location>
    </subcellularLocation>
</comment>
<protein>
    <submittedName>
        <fullName evidence="6">Uncharacterized protein</fullName>
    </submittedName>
</protein>
<organism evidence="6 7">
    <name type="scientific">Volvox africanus</name>
    <dbReference type="NCBI Taxonomy" id="51714"/>
    <lineage>
        <taxon>Eukaryota</taxon>
        <taxon>Viridiplantae</taxon>
        <taxon>Chlorophyta</taxon>
        <taxon>core chlorophytes</taxon>
        <taxon>Chlorophyceae</taxon>
        <taxon>CS clade</taxon>
        <taxon>Chlamydomonadales</taxon>
        <taxon>Volvocaceae</taxon>
        <taxon>Volvox</taxon>
    </lineage>
</organism>
<dbReference type="SUPFAM" id="SSF52075">
    <property type="entry name" value="Outer arm dynein light chain 1"/>
    <property type="match status" value="1"/>
</dbReference>
<keyword evidence="3" id="KW-0677">Repeat</keyword>
<dbReference type="Proteomes" id="UP001165090">
    <property type="component" value="Unassembled WGS sequence"/>
</dbReference>
<evidence type="ECO:0000256" key="1">
    <source>
        <dbReference type="ARBA" id="ARBA00004430"/>
    </source>
</evidence>
<feature type="compositionally biased region" description="Low complexity" evidence="5">
    <location>
        <begin position="283"/>
        <end position="302"/>
    </location>
</feature>
<evidence type="ECO:0000256" key="5">
    <source>
        <dbReference type="SAM" id="MobiDB-lite"/>
    </source>
</evidence>
<feature type="compositionally biased region" description="Low complexity" evidence="5">
    <location>
        <begin position="238"/>
        <end position="256"/>
    </location>
</feature>
<keyword evidence="7" id="KW-1185">Reference proteome</keyword>
<dbReference type="PANTHER" id="PTHR15454">
    <property type="entry name" value="NISCHARIN RELATED"/>
    <property type="match status" value="1"/>
</dbReference>
<feature type="compositionally biased region" description="Basic and acidic residues" evidence="5">
    <location>
        <begin position="346"/>
        <end position="361"/>
    </location>
</feature>
<name>A0ABQ5RN93_9CHLO</name>
<evidence type="ECO:0000256" key="2">
    <source>
        <dbReference type="ARBA" id="ARBA00022614"/>
    </source>
</evidence>
<dbReference type="InterPro" id="IPR003591">
    <property type="entry name" value="Leu-rich_rpt_typical-subtyp"/>
</dbReference>
<dbReference type="Pfam" id="PF13855">
    <property type="entry name" value="LRR_8"/>
    <property type="match status" value="1"/>
</dbReference>
<sequence length="1129" mass="123622">MRSSSAIIDPETGESVSCIGQGLLSISQVPELHRLTGLQMLCLHGNNITRVEGLQGLTNLVDLNLSSNAVGSLDSGSLRGLTRLTSLNLASNRLQAVQGLDGLIHLEQLNLSYNYITTIAGLTALQGPQYKLRQLNLKHNQLHNLQAFAVLVGCMSLRCLQVAGNPVCQLPNYMQALATVLAHVTQLDTISSVEALAAPYDVQAAQQYAAMQLQSFQPLPVVQAASAPSSYPSPAPRPVATGVPQPIIQPPNRQNRSQPETVGICKSRPQQQRIGQHQPPRPQHAGLHLQGQGQGASPASQQSKDHAMAEDHNGKTSVTVAVSKPAHGNWQARSRGVEDGDPDTVLDARDELHHHGERDESGTAEDLLPTPDQGQPSPLVLQQPLQPQQRLIKVLLADAAAQTSEYTPLVRRLQVEAVEMRNQLSKLTDELERRNTVEESLRVAMQAAITEAQEEAHRRIEDGFREASFAVSKALQELESARHAANESQQRIAAHVRAEEEHRMRCSGLEKDVARLRDDLQRLNKQLLDQQQAAAAVLDGERRRAAAAEVLAREQLATAQTALGELPVIRAAAAAAEQKVATLEAALQQSSTVTMSMTAKVAETMAEANSQMEVLKARLATAEQQLVEHQRKEVDARAEINTLTAALQATRSQHDKELETAARQHEEALRAVVEKERAAAEERGKGAAALQAQQERAGLQEQIAFLKVQLQFALKESDKEQQAMQQLLRTAQAEAGELRVALQSAAAKQREGEALVADLTSVVQQQKAAIQALQREKEALAARMKACSPDAFDALTTENLNLKRAASERDMYREQLEDARRRWQEAERRVAELQVHSTRTAEELGARVRSAEALLASAREDIARAEANAEKLRQEVAAQQDNVKIKVAMLDSANDTIASLKAEFADLQMEADEARRAAEEAEAALAREQQQHEHDDEESDGEKTQLRQEAQAAESAAAAARVELVEAQSRVKELEGQLRAKMDQIAEKDRMLTYVQEEVDRVQVLFEKRAQLLRDERDAARSDAATVAAARAVAESRLADAGSRIDRLIVELDHSRAQLEDAAMQLEEQRRAVATANEVAAARGAEAARLGARVAEVEHEMRQLLEAVERQKASSAHKMRQLASLLQDL</sequence>